<reference evidence="1 2" key="1">
    <citation type="submission" date="2016-10" db="EMBL/GenBank/DDBJ databases">
        <authorList>
            <person name="de Groot N.N."/>
        </authorList>
    </citation>
    <scope>NUCLEOTIDE SEQUENCE [LARGE SCALE GENOMIC DNA]</scope>
    <source>
        <strain evidence="1 2">DSM 15283</strain>
    </source>
</reference>
<dbReference type="OrthoDB" id="5117987at2"/>
<dbReference type="InterPro" id="IPR011008">
    <property type="entry name" value="Dimeric_a/b-barrel"/>
</dbReference>
<accession>A0A1I4K651</accession>
<dbReference type="Proteomes" id="UP000199144">
    <property type="component" value="Unassembled WGS sequence"/>
</dbReference>
<organism evidence="1 2">
    <name type="scientific">Shimia aestuarii</name>
    <dbReference type="NCBI Taxonomy" id="254406"/>
    <lineage>
        <taxon>Bacteria</taxon>
        <taxon>Pseudomonadati</taxon>
        <taxon>Pseudomonadota</taxon>
        <taxon>Alphaproteobacteria</taxon>
        <taxon>Rhodobacterales</taxon>
        <taxon>Roseobacteraceae</taxon>
    </lineage>
</organism>
<dbReference type="EMBL" id="FOTQ01000001">
    <property type="protein sequence ID" value="SFL74252.1"/>
    <property type="molecule type" value="Genomic_DNA"/>
</dbReference>
<dbReference type="AlphaFoldDB" id="A0A1I4K651"/>
<evidence type="ECO:0000313" key="1">
    <source>
        <dbReference type="EMBL" id="SFL74252.1"/>
    </source>
</evidence>
<dbReference type="Gene3D" id="3.30.70.1060">
    <property type="entry name" value="Dimeric alpha+beta barrel"/>
    <property type="match status" value="1"/>
</dbReference>
<sequence>MPKFMFIYHGGGRPETPEEGEKVMAAWGAWMEGIGAGLIDGGNPAGMSKTVTASGVEDNGGANPVSGYTLVNAADMDAAIAIAKGCPILDGVGGTVEVAEAMEM</sequence>
<evidence type="ECO:0000313" key="2">
    <source>
        <dbReference type="Proteomes" id="UP000199144"/>
    </source>
</evidence>
<protein>
    <submittedName>
        <fullName evidence="1">Uncharacterized conserved protein</fullName>
    </submittedName>
</protein>
<dbReference type="STRING" id="254406.SAMN04488042_1011337"/>
<name>A0A1I4K651_9RHOB</name>
<keyword evidence="2" id="KW-1185">Reference proteome</keyword>
<proteinExistence type="predicted"/>
<gene>
    <name evidence="1" type="ORF">SAMN04488042_1011337</name>
</gene>
<dbReference type="SUPFAM" id="SSF54909">
    <property type="entry name" value="Dimeric alpha+beta barrel"/>
    <property type="match status" value="1"/>
</dbReference>
<dbReference type="RefSeq" id="WP_093092000.1">
    <property type="nucleotide sequence ID" value="NZ_FOTQ01000001.1"/>
</dbReference>